<keyword evidence="2" id="KW-1185">Reference proteome</keyword>
<accession>A0ACD1GAY9</accession>
<name>A0ACD1GAY9_9EURO</name>
<protein>
    <submittedName>
        <fullName evidence="1">Uncharacterized protein</fullName>
    </submittedName>
</protein>
<evidence type="ECO:0000313" key="1">
    <source>
        <dbReference type="EMBL" id="RAH46400.1"/>
    </source>
</evidence>
<sequence>MDGMGGTRTQTITNEQLSYDLVLVAVCPSDWSQSPITDSLYSKSHHHHHHIAFHFRRGEGEGGESGLSNSFEVMPECCHSP</sequence>
<reference evidence="1" key="1">
    <citation type="submission" date="2018-02" db="EMBL/GenBank/DDBJ databases">
        <title>The genomes of Aspergillus section Nigri reveals drivers in fungal speciation.</title>
        <authorList>
            <consortium name="DOE Joint Genome Institute"/>
            <person name="Vesth T.C."/>
            <person name="Nybo J."/>
            <person name="Theobald S."/>
            <person name="Brandl J."/>
            <person name="Frisvad J.C."/>
            <person name="Nielsen K.F."/>
            <person name="Lyhne E.K."/>
            <person name="Kogle M.E."/>
            <person name="Kuo A."/>
            <person name="Riley R."/>
            <person name="Clum A."/>
            <person name="Nolan M."/>
            <person name="Lipzen A."/>
            <person name="Salamov A."/>
            <person name="Henrissat B."/>
            <person name="Wiebenga A."/>
            <person name="De vries R.P."/>
            <person name="Grigoriev I.V."/>
            <person name="Mortensen U.H."/>
            <person name="Andersen M.R."/>
            <person name="Baker S.E."/>
        </authorList>
    </citation>
    <scope>NUCLEOTIDE SEQUENCE</scope>
    <source>
        <strain evidence="1">CBS 621.78</strain>
    </source>
</reference>
<gene>
    <name evidence="1" type="ORF">BO95DRAFT_111416</name>
</gene>
<organism evidence="1 2">
    <name type="scientific">Aspergillus brunneoviolaceus CBS 621.78</name>
    <dbReference type="NCBI Taxonomy" id="1450534"/>
    <lineage>
        <taxon>Eukaryota</taxon>
        <taxon>Fungi</taxon>
        <taxon>Dikarya</taxon>
        <taxon>Ascomycota</taxon>
        <taxon>Pezizomycotina</taxon>
        <taxon>Eurotiomycetes</taxon>
        <taxon>Eurotiomycetidae</taxon>
        <taxon>Eurotiales</taxon>
        <taxon>Aspergillaceae</taxon>
        <taxon>Aspergillus</taxon>
        <taxon>Aspergillus subgen. Circumdati</taxon>
    </lineage>
</organism>
<proteinExistence type="predicted"/>
<evidence type="ECO:0000313" key="2">
    <source>
        <dbReference type="Proteomes" id="UP000249057"/>
    </source>
</evidence>
<dbReference type="Proteomes" id="UP000249057">
    <property type="component" value="Unassembled WGS sequence"/>
</dbReference>
<dbReference type="EMBL" id="KZ825338">
    <property type="protein sequence ID" value="RAH46400.1"/>
    <property type="molecule type" value="Genomic_DNA"/>
</dbReference>